<evidence type="ECO:0000256" key="1">
    <source>
        <dbReference type="SAM" id="MobiDB-lite"/>
    </source>
</evidence>
<name>A0AAW3TYR9_9SPHN</name>
<gene>
    <name evidence="2" type="ORF">GGR47_003472</name>
</gene>
<organism evidence="2 3">
    <name type="scientific">Sphingomonas aquatilis</name>
    <dbReference type="NCBI Taxonomy" id="93063"/>
    <lineage>
        <taxon>Bacteria</taxon>
        <taxon>Pseudomonadati</taxon>
        <taxon>Pseudomonadota</taxon>
        <taxon>Alphaproteobacteria</taxon>
        <taxon>Sphingomonadales</taxon>
        <taxon>Sphingomonadaceae</taxon>
        <taxon>Sphingomonas</taxon>
    </lineage>
</organism>
<feature type="region of interest" description="Disordered" evidence="1">
    <location>
        <begin position="128"/>
        <end position="175"/>
    </location>
</feature>
<comment type="caution">
    <text evidence="2">The sequence shown here is derived from an EMBL/GenBank/DDBJ whole genome shotgun (WGS) entry which is preliminary data.</text>
</comment>
<accession>A0AAW3TYR9</accession>
<keyword evidence="3" id="KW-1185">Reference proteome</keyword>
<evidence type="ECO:0000313" key="2">
    <source>
        <dbReference type="EMBL" id="MBB3877204.1"/>
    </source>
</evidence>
<dbReference type="AlphaFoldDB" id="A0AAW3TYR9"/>
<dbReference type="EMBL" id="JACIDB010000012">
    <property type="protein sequence ID" value="MBB3877204.1"/>
    <property type="molecule type" value="Genomic_DNA"/>
</dbReference>
<dbReference type="Proteomes" id="UP000528945">
    <property type="component" value="Unassembled WGS sequence"/>
</dbReference>
<sequence length="250" mass="28085">MRLWPSDRLAVVTPFQTRYAGIGRSFAAFSPFVLGAHDSESSHADPSGTSLALSDRLARDQPDRTLRTCKWSLRTLRTAAWPTRCSAQGCERGLVGRRRAFLAGWTRPRVATASRFCCSRRDLHHAQTGLPGHSASQSRSEFQRSALAKPRRPLSALPHDPRCARTSSPSVVERLSTPRARRPLHRTLRLASRPRAFMRRRRARTRSVPFSLWLFARRPEARATMTLRFEVTGVSGNDRSPARCRSSADA</sequence>
<proteinExistence type="predicted"/>
<protein>
    <submittedName>
        <fullName evidence="2">Uncharacterized protein</fullName>
    </submittedName>
</protein>
<reference evidence="2 3" key="1">
    <citation type="submission" date="2020-08" db="EMBL/GenBank/DDBJ databases">
        <title>Genomic Encyclopedia of Type Strains, Phase IV (KMG-IV): sequencing the most valuable type-strain genomes for metagenomic binning, comparative biology and taxonomic classification.</title>
        <authorList>
            <person name="Goeker M."/>
        </authorList>
    </citation>
    <scope>NUCLEOTIDE SEQUENCE [LARGE SCALE GENOMIC DNA]</scope>
    <source>
        <strain evidence="2 3">DSM 15581</strain>
    </source>
</reference>
<evidence type="ECO:0000313" key="3">
    <source>
        <dbReference type="Proteomes" id="UP000528945"/>
    </source>
</evidence>